<feature type="region of interest" description="Disordered" evidence="9">
    <location>
        <begin position="563"/>
        <end position="679"/>
    </location>
</feature>
<feature type="compositionally biased region" description="Polar residues" evidence="9">
    <location>
        <begin position="2617"/>
        <end position="2633"/>
    </location>
</feature>
<feature type="region of interest" description="Disordered" evidence="9">
    <location>
        <begin position="1007"/>
        <end position="1053"/>
    </location>
</feature>
<feature type="domain" description="PH" evidence="10">
    <location>
        <begin position="2148"/>
        <end position="2250"/>
    </location>
</feature>
<dbReference type="PROSITE" id="PS50010">
    <property type="entry name" value="DH_2"/>
    <property type="match status" value="1"/>
</dbReference>
<feature type="compositionally biased region" description="Polar residues" evidence="9">
    <location>
        <begin position="582"/>
        <end position="601"/>
    </location>
</feature>
<feature type="region of interest" description="Disordered" evidence="9">
    <location>
        <begin position="1473"/>
        <end position="1645"/>
    </location>
</feature>
<feature type="compositionally biased region" description="Basic and acidic residues" evidence="9">
    <location>
        <begin position="1522"/>
        <end position="1533"/>
    </location>
</feature>
<dbReference type="InterPro" id="IPR001849">
    <property type="entry name" value="PH_domain"/>
</dbReference>
<feature type="region of interest" description="Disordered" evidence="9">
    <location>
        <begin position="1406"/>
        <end position="1445"/>
    </location>
</feature>
<dbReference type="InterPro" id="IPR000219">
    <property type="entry name" value="DH_dom"/>
</dbReference>
<feature type="region of interest" description="Disordered" evidence="9">
    <location>
        <begin position="1256"/>
        <end position="1334"/>
    </location>
</feature>
<dbReference type="GO" id="GO:0016020">
    <property type="term" value="C:membrane"/>
    <property type="evidence" value="ECO:0007669"/>
    <property type="project" value="TreeGrafter"/>
</dbReference>
<comment type="caution">
    <text evidence="12">The sequence shown here is derived from an EMBL/GenBank/DDBJ whole genome shotgun (WGS) entry which is preliminary data.</text>
</comment>
<feature type="compositionally biased region" description="Basic and acidic residues" evidence="9">
    <location>
        <begin position="2501"/>
        <end position="2513"/>
    </location>
</feature>
<evidence type="ECO:0000313" key="13">
    <source>
        <dbReference type="Proteomes" id="UP000290572"/>
    </source>
</evidence>
<feature type="region of interest" description="Disordered" evidence="9">
    <location>
        <begin position="1762"/>
        <end position="1819"/>
    </location>
</feature>
<feature type="compositionally biased region" description="Basic and acidic residues" evidence="9">
    <location>
        <begin position="2589"/>
        <end position="2614"/>
    </location>
</feature>
<keyword evidence="14" id="KW-1267">Proteomics identification</keyword>
<keyword evidence="12" id="KW-0418">Kinase</keyword>
<feature type="region of interest" description="Disordered" evidence="9">
    <location>
        <begin position="792"/>
        <end position="827"/>
    </location>
</feature>
<feature type="compositionally biased region" description="Low complexity" evidence="9">
    <location>
        <begin position="1473"/>
        <end position="1488"/>
    </location>
</feature>
<dbReference type="PANTHER" id="PTHR13944">
    <property type="entry name" value="AGAP007712-PA"/>
    <property type="match status" value="1"/>
</dbReference>
<evidence type="ECO:0000259" key="10">
    <source>
        <dbReference type="PROSITE" id="PS50003"/>
    </source>
</evidence>
<evidence type="ECO:0000256" key="3">
    <source>
        <dbReference type="ARBA" id="ARBA00022553"/>
    </source>
</evidence>
<dbReference type="InterPro" id="IPR036770">
    <property type="entry name" value="Ankyrin_rpt-contain_sf"/>
</dbReference>
<feature type="compositionally biased region" description="Polar residues" evidence="9">
    <location>
        <begin position="661"/>
        <end position="679"/>
    </location>
</feature>
<dbReference type="InterPro" id="IPR051632">
    <property type="entry name" value="Rho_GEF"/>
</dbReference>
<dbReference type="SUPFAM" id="SSF48065">
    <property type="entry name" value="DBL homology domain (DH-domain)"/>
    <property type="match status" value="1"/>
</dbReference>
<dbReference type="Proteomes" id="UP000290572">
    <property type="component" value="Unassembled WGS sequence"/>
</dbReference>
<evidence type="ECO:0000256" key="7">
    <source>
        <dbReference type="ARBA" id="ARBA00022833"/>
    </source>
</evidence>
<dbReference type="CDD" id="cd00160">
    <property type="entry name" value="RhoGEF"/>
    <property type="match status" value="1"/>
</dbReference>
<feature type="compositionally biased region" description="Basic and acidic residues" evidence="9">
    <location>
        <begin position="2407"/>
        <end position="2418"/>
    </location>
</feature>
<keyword evidence="3" id="KW-0597">Phosphoprotein</keyword>
<feature type="compositionally biased region" description="Basic and acidic residues" evidence="9">
    <location>
        <begin position="718"/>
        <end position="735"/>
    </location>
</feature>
<feature type="compositionally biased region" description="Polar residues" evidence="9">
    <location>
        <begin position="1256"/>
        <end position="1289"/>
    </location>
</feature>
<feature type="compositionally biased region" description="Polar residues" evidence="9">
    <location>
        <begin position="510"/>
        <end position="524"/>
    </location>
</feature>
<dbReference type="FunFam" id="2.30.29.30:FF:000021">
    <property type="entry name" value="Rho guanine nucleotide exchange factor 2"/>
    <property type="match status" value="1"/>
</dbReference>
<keyword evidence="8" id="KW-0175">Coiled coil</keyword>
<feature type="compositionally biased region" description="Low complexity" evidence="9">
    <location>
        <begin position="2472"/>
        <end position="2498"/>
    </location>
</feature>
<dbReference type="PANTHER" id="PTHR13944:SF18">
    <property type="entry name" value="A-KINASE ANCHOR PROTEIN 13"/>
    <property type="match status" value="1"/>
</dbReference>
<dbReference type="GO" id="GO:0035023">
    <property type="term" value="P:regulation of Rho protein signal transduction"/>
    <property type="evidence" value="ECO:0007669"/>
    <property type="project" value="TreeGrafter"/>
</dbReference>
<dbReference type="GO" id="GO:0016301">
    <property type="term" value="F:kinase activity"/>
    <property type="evidence" value="ECO:0007669"/>
    <property type="project" value="UniProtKB-KW"/>
</dbReference>
<dbReference type="GO" id="GO:0005085">
    <property type="term" value="F:guanyl-nucleotide exchange factor activity"/>
    <property type="evidence" value="ECO:0007669"/>
    <property type="project" value="UniProtKB-KW"/>
</dbReference>
<feature type="compositionally biased region" description="Polar residues" evidence="9">
    <location>
        <begin position="1627"/>
        <end position="1636"/>
    </location>
</feature>
<dbReference type="GO" id="GO:0005737">
    <property type="term" value="C:cytoplasm"/>
    <property type="evidence" value="ECO:0007669"/>
    <property type="project" value="UniProtKB-SubCell"/>
</dbReference>
<keyword evidence="5" id="KW-0479">Metal-binding</keyword>
<accession>A0A498LY52</accession>
<feature type="region of interest" description="Disordered" evidence="9">
    <location>
        <begin position="432"/>
        <end position="530"/>
    </location>
</feature>
<feature type="compositionally biased region" description="Polar residues" evidence="9">
    <location>
        <begin position="1023"/>
        <end position="1052"/>
    </location>
</feature>
<evidence type="ECO:0007829" key="14">
    <source>
        <dbReference type="PeptideAtlas" id="A0A498LY52"/>
    </source>
</evidence>
<feature type="compositionally biased region" description="Low complexity" evidence="9">
    <location>
        <begin position="1317"/>
        <end position="1328"/>
    </location>
</feature>
<dbReference type="STRING" id="84645.A0A498LY52"/>
<dbReference type="GO" id="GO:0008270">
    <property type="term" value="F:zinc ion binding"/>
    <property type="evidence" value="ECO:0007669"/>
    <property type="project" value="UniProtKB-KW"/>
</dbReference>
<sequence length="2802" mass="308315">MPELVLFARWHGDFGLASAMKLNPQQAPLYGECLLTVQLCEEECVEDEEDVEFYLLFAGTTQRHVSSTLKVSHVTLQAVCPAHDRSESVRVTLCQARPGGSVDPVAEECFQFVQDLALDMAQFLVNAAGKTEEALLLDECQIPLKECERLDDTLALALRHLPLPAGWSVLGTDLDTGTCTGLGIEPGPQDTLLHFAAKRGLRKVALFLLQQPGGREALRLPNKQGRTPARVAQKRGHTQLQKLLTEVENLPELETKASKWRYPEGRVLQHHPKLNTYTLTLDDVPGSPRPNLQCDVEELQRLIRSHQKEDHQPQQKPGLLILNRDSSDRTEPPNSLEPEHQESNSETCDSNSSAIEDGLCIRQNGTGDHVQSQDGEVEPCPPAVGDSGKASDKADCSQQRVEGDSVTFSAPSCGNQREEADIELCVISAEQGADKGNQEEQETCQKSLETETDNIAQSGNLESQDMGHAQSQGLLPTETSQPSQRGEEECEGSTDLSLRGDLPEEREGEMNSSQEIGLNSSAVSSRDPEDVRIELTLPTECSVERDEAKLPLNQVNSEVASSVRNDETLISDGVDKPHGSLETETGNLSEKTKGSTESVSGLVTDDANIKQNSGFSGSEGDFLESLSLRPNMAPGPVHKVRRGLSPVPETSSHEGPAVESLSETTETFQHPQEVTQPSETTLECQEILLNDSDCDTAGVSGGITAEVVSCQTDCSLPDESKEDVAPNEKMNEPKEIFEEPESIEEIKSKSNGSSLPVDSKAFIVSDLQQDVSTALSSEHCRADIIVEAPETFVQSDSTSKVVDESSQLIDSKLQTQQTDESSEPVDSEAFVVSDLQEDVSTALSSEHCEGDIIVRTPPPFGEGASETFVEPDSTSKLVDESAQLPDAKPQTQQTDESSQPVDSKAFVVSDLQEDVSTVLSSEHCEGDIIVETPAFGEKASETFVEPDSTSKLVDESAQLTDAKPQTQQTDESSQPVDSEAFVVSDLQEDLSTVLSSELCEGDIIVETPSPFGEKASETFVEPDSTSKLVDESAQLTDAKPQTQQTDESSQPVDSKAFVVSDLQEDVSTVLSSEHREADIIVETPSPFGKASETFGQLDSASELVEQILEEYSGDTANENQISEPGEPSFPTLEEEPGFKDVAPDEPLQETEIDSTSQDTISELPDPSEIAHNDCPEFNAQSQLPESSTEGANTSAEPTVECVNDLDLSCPSPLMETQGDRPSETPFTDGVKISDVIPGGGECIDMATDTCETNVSGDNLCTPMDDTSGSPLESSSMSDPLNASSSTDELTSPLDINSGLHQDLEHTSPVDIADNGLTEEPQPSETPESLNGLHQDTSDCLMERGETLQQRAEEPQVEQMTDDSTLAKDAVDGHQDSSAVIANSEAIHRETETLYAVDASRDAGIQEKKSTSVISEFPPSTPSPETVRHTESASTMRGSASDGDSLFSQDLAEDSVFNNKAEDSVTVTSGVSMTYSSSTDDTSSLGTPSAISQASTEAPTSDPCPEKPMSPGASPVSGETEEEEKKDRLTDVPERSAILRTTIRSLSPFRRHSWGPGKNSAGETEISQRSYSLEGLAAEKEGRKSLNQCMGEASQEPNCPSKLDREERGSLVSLTEEEQESDLGDCSSLDSQKSIQSGRRYVPPSQPFLTKSVSMLAISHKDLDGLASFTGTSGSLEYSISEEDPGPLRSDSEGKVGGTKVSRTFSYLKSKMSKKNKFCGHEVQSTLTEKGKSTICADCNAQVHKGCRESLPVCAKVKMKQQKQQQTVPDSALTPGVTLRSKTLPARERPWSAISIPDDQPAPLAPPRKSPSSIMSFNSNPLSKSMSINNIAGQMEDPPLKSLKFLSQSTDSLHKTSKVSESTESLTDEGTEMMDSQLMGEFEADAKELEADSWIFTVDKKFLKQLKKDVIKRQDVIYELIQTEMHHVRTLKIMADVYSKGLLREVQLEVQTVEKMFPMLDDVLDLHTQFFSQLLERKKESTSQEEGGFVIRKIGDLLVSQFSGSSAERMKKVYGKFCSRHNEAVNFYKELQTKDKRFQAFIKKKMSSPVVRRLSIPECILLVTQRITKYPVLLQRILQHTKENEEDHADVTQSLKLVKEVIAAVDNKVNEHEKKKRLKEVYSRTDSKSIMRMKSGQMFAREDLLRGQKLIHDGPLQLKNSAGRLKDVQALLLRDVIVFLQEKDQKYIFASLDQRSTVISLQKLIVREVANEEKGLFLITAGIEKPEMVEVYTSSKEERNTWMQLIQEAMQSMEGDDDEGVPSENEEDRRLQEIKVKELRDQLHKRDEQILTLLEEKVKLFRDMCDCGVPDETGLRNRMLFRATPDDITKGEPIMKEALKEVETLQVLVNDSLGGAVQDGVCAAGPVTLPRRAETFGGFDSHQMNISKSKGGRFPRVDGDREETEDSAELRRTESDSVLKKASNTNPLLLLKRNNEQVLQSVAQLHDLLNTLQAVVIQQDTFIEDQRHALSDRPQPSSRHPSVSSLNSSSSSSSSRPSSLIEQEKQRSLEKQRQEVASLQKQQAAHAEERRRREKEWEARERELTQRESQLLTQEEEVQRRWKDLDEEKQDLQSKKEEYQRDLARLRDSQKRLEREREQVQREAEQIRQTEESRKNRTPSTTSEDSSKFQSTGSLDRDPSEVELSSSPSARDFLSRMDSKRKGKNLNPFSSNSSQKGQNSEAQSQIPSRLLQLAKPKEKKDKKKKKGKGQQSQTAGGPWHLSPLDSLDFAFVPVAKLPCSFGKHKGAIPHGNRAKTGCNAVRKVLINEDIECFDMGPEGSRPRHRAALGQLSSGTAAVLYSGV</sequence>
<feature type="compositionally biased region" description="Polar residues" evidence="9">
    <location>
        <begin position="1489"/>
        <end position="1498"/>
    </location>
</feature>
<gene>
    <name evidence="12" type="ORF">ROHU_010082</name>
</gene>
<feature type="region of interest" description="Disordered" evidence="9">
    <location>
        <begin position="1111"/>
        <end position="1196"/>
    </location>
</feature>
<feature type="compositionally biased region" description="Polar residues" evidence="9">
    <location>
        <begin position="1809"/>
        <end position="1819"/>
    </location>
</feature>
<dbReference type="FunFam" id="1.20.900.10:FF:000004">
    <property type="entry name" value="Rho guanine nucleotide exchange factor 2"/>
    <property type="match status" value="1"/>
</dbReference>
<evidence type="ECO:0000256" key="2">
    <source>
        <dbReference type="ARBA" id="ARBA00022490"/>
    </source>
</evidence>
<dbReference type="InterPro" id="IPR011993">
    <property type="entry name" value="PH-like_dom_sf"/>
</dbReference>
<feature type="compositionally biased region" description="Polar residues" evidence="9">
    <location>
        <begin position="947"/>
        <end position="976"/>
    </location>
</feature>
<feature type="compositionally biased region" description="Polar residues" evidence="9">
    <location>
        <begin position="396"/>
        <end position="414"/>
    </location>
</feature>
<evidence type="ECO:0000256" key="6">
    <source>
        <dbReference type="ARBA" id="ARBA00022771"/>
    </source>
</evidence>
<dbReference type="SUPFAM" id="SSF50729">
    <property type="entry name" value="PH domain-like"/>
    <property type="match status" value="1"/>
</dbReference>
<feature type="compositionally biased region" description="Polar residues" evidence="9">
    <location>
        <begin position="363"/>
        <end position="374"/>
    </location>
</feature>
<dbReference type="EMBL" id="QBIY01013047">
    <property type="protein sequence ID" value="RXN12483.1"/>
    <property type="molecule type" value="Genomic_DNA"/>
</dbReference>
<dbReference type="PROSITE" id="PS50003">
    <property type="entry name" value="PH_DOMAIN"/>
    <property type="match status" value="1"/>
</dbReference>
<dbReference type="GO" id="GO:0005078">
    <property type="term" value="F:MAP-kinase scaffold activity"/>
    <property type="evidence" value="ECO:0007669"/>
    <property type="project" value="TreeGrafter"/>
</dbReference>
<dbReference type="GO" id="GO:0043123">
    <property type="term" value="P:positive regulation of canonical NF-kappaB signal transduction"/>
    <property type="evidence" value="ECO:0007669"/>
    <property type="project" value="TreeGrafter"/>
</dbReference>
<comment type="subcellular location">
    <subcellularLocation>
        <location evidence="1">Cytoplasm</location>
    </subcellularLocation>
</comment>
<evidence type="ECO:0000256" key="5">
    <source>
        <dbReference type="ARBA" id="ARBA00022723"/>
    </source>
</evidence>
<evidence type="ECO:0000256" key="1">
    <source>
        <dbReference type="ARBA" id="ARBA00004496"/>
    </source>
</evidence>
<feature type="domain" description="DH" evidence="11">
    <location>
        <begin position="1911"/>
        <end position="2107"/>
    </location>
</feature>
<dbReference type="InterPro" id="IPR041020">
    <property type="entry name" value="PH_16"/>
</dbReference>
<feature type="compositionally biased region" description="Polar residues" evidence="9">
    <location>
        <begin position="1178"/>
        <end position="1196"/>
    </location>
</feature>
<dbReference type="Gene3D" id="1.20.900.10">
    <property type="entry name" value="Dbl homology (DH) domain"/>
    <property type="match status" value="1"/>
</dbReference>
<protein>
    <submittedName>
        <fullName evidence="12">A-kinase anchor 13-like isoform X6</fullName>
    </submittedName>
</protein>
<feature type="region of interest" description="Disordered" evidence="9">
    <location>
        <begin position="852"/>
        <end position="903"/>
    </location>
</feature>
<reference evidence="12 13" key="1">
    <citation type="submission" date="2018-03" db="EMBL/GenBank/DDBJ databases">
        <title>Draft genome sequence of Rohu Carp (Labeo rohita).</title>
        <authorList>
            <person name="Das P."/>
            <person name="Kushwaha B."/>
            <person name="Joshi C.G."/>
            <person name="Kumar D."/>
            <person name="Nagpure N.S."/>
            <person name="Sahoo L."/>
            <person name="Das S.P."/>
            <person name="Bit A."/>
            <person name="Patnaik S."/>
            <person name="Meher P.K."/>
            <person name="Jayasankar P."/>
            <person name="Koringa P.G."/>
            <person name="Patel N.V."/>
            <person name="Hinsu A.T."/>
            <person name="Kumar R."/>
            <person name="Pandey M."/>
            <person name="Agarwal S."/>
            <person name="Srivastava S."/>
            <person name="Singh M."/>
            <person name="Iquebal M.A."/>
            <person name="Jaiswal S."/>
            <person name="Angadi U.B."/>
            <person name="Kumar N."/>
            <person name="Raza M."/>
            <person name="Shah T.M."/>
            <person name="Rai A."/>
            <person name="Jena J.K."/>
        </authorList>
    </citation>
    <scope>NUCLEOTIDE SEQUENCE [LARGE SCALE GENOMIC DNA]</scope>
    <source>
        <strain evidence="12">DASCIFA01</strain>
        <tissue evidence="12">Testis</tissue>
    </source>
</reference>
<keyword evidence="2" id="KW-0963">Cytoplasm</keyword>
<feature type="region of interest" description="Disordered" evidence="9">
    <location>
        <begin position="1676"/>
        <end position="1696"/>
    </location>
</feature>
<feature type="compositionally biased region" description="Polar residues" evidence="9">
    <location>
        <begin position="344"/>
        <end position="354"/>
    </location>
</feature>
<feature type="region of interest" description="Disordered" evidence="9">
    <location>
        <begin position="2377"/>
        <end position="2418"/>
    </location>
</feature>
<feature type="region of interest" description="Disordered" evidence="9">
    <location>
        <begin position="2468"/>
        <end position="2533"/>
    </location>
</feature>
<dbReference type="SMART" id="SM00233">
    <property type="entry name" value="PH"/>
    <property type="match status" value="1"/>
</dbReference>
<dbReference type="Gene3D" id="1.25.40.20">
    <property type="entry name" value="Ankyrin repeat-containing domain"/>
    <property type="match status" value="1"/>
</dbReference>
<dbReference type="InterPro" id="IPR035899">
    <property type="entry name" value="DBL_dom_sf"/>
</dbReference>
<feature type="compositionally biased region" description="Basic and acidic residues" evidence="9">
    <location>
        <begin position="325"/>
        <end position="343"/>
    </location>
</feature>
<feature type="region of interest" description="Disordered" evidence="9">
    <location>
        <begin position="714"/>
        <end position="735"/>
    </location>
</feature>
<dbReference type="Pfam" id="PF00621">
    <property type="entry name" value="RhoGEF"/>
    <property type="match status" value="1"/>
</dbReference>
<feature type="region of interest" description="Disordered" evidence="9">
    <location>
        <begin position="2540"/>
        <end position="2559"/>
    </location>
</feature>
<keyword evidence="4" id="KW-0344">Guanine-nucleotide releasing factor</keyword>
<proteinExistence type="evidence at protein level"/>
<dbReference type="GO" id="GO:0071875">
    <property type="term" value="P:adrenergic receptor signaling pathway"/>
    <property type="evidence" value="ECO:0007669"/>
    <property type="project" value="TreeGrafter"/>
</dbReference>
<feature type="compositionally biased region" description="Polar residues" evidence="9">
    <location>
        <begin position="2666"/>
        <end position="2686"/>
    </location>
</feature>
<evidence type="ECO:0000259" key="11">
    <source>
        <dbReference type="PROSITE" id="PS50010"/>
    </source>
</evidence>
<name>A0A498LY52_LABRO</name>
<feature type="compositionally biased region" description="Polar residues" evidence="9">
    <location>
        <begin position="889"/>
        <end position="901"/>
    </location>
</feature>
<keyword evidence="12" id="KW-0808">Transferase</keyword>
<feature type="compositionally biased region" description="Polar residues" evidence="9">
    <location>
        <begin position="453"/>
        <end position="484"/>
    </location>
</feature>
<feature type="region of interest" description="Disordered" evidence="9">
    <location>
        <begin position="306"/>
        <end position="414"/>
    </location>
</feature>
<evidence type="ECO:0000256" key="8">
    <source>
        <dbReference type="ARBA" id="ARBA00023054"/>
    </source>
</evidence>
<evidence type="ECO:0000256" key="9">
    <source>
        <dbReference type="SAM" id="MobiDB-lite"/>
    </source>
</evidence>
<dbReference type="SMART" id="SM00325">
    <property type="entry name" value="RhoGEF"/>
    <property type="match status" value="1"/>
</dbReference>
<evidence type="ECO:0000313" key="12">
    <source>
        <dbReference type="EMBL" id="RXN12483.1"/>
    </source>
</evidence>
<feature type="compositionally biased region" description="Polar residues" evidence="9">
    <location>
        <begin position="1560"/>
        <end position="1570"/>
    </location>
</feature>
<feature type="compositionally biased region" description="Polar residues" evidence="9">
    <location>
        <begin position="792"/>
        <end position="819"/>
    </location>
</feature>
<feature type="region of interest" description="Disordered" evidence="9">
    <location>
        <begin position="934"/>
        <end position="978"/>
    </location>
</feature>
<dbReference type="GO" id="GO:0015629">
    <property type="term" value="C:actin cytoskeleton"/>
    <property type="evidence" value="ECO:0007669"/>
    <property type="project" value="TreeGrafter"/>
</dbReference>
<keyword evidence="7" id="KW-0862">Zinc</keyword>
<dbReference type="Gene3D" id="2.30.29.30">
    <property type="entry name" value="Pleckstrin-homology domain (PH domain)/Phosphotyrosine-binding domain (PTB)"/>
    <property type="match status" value="1"/>
</dbReference>
<feature type="region of interest" description="Disordered" evidence="9">
    <location>
        <begin position="2589"/>
        <end position="2719"/>
    </location>
</feature>
<keyword evidence="13" id="KW-1185">Reference proteome</keyword>
<organism evidence="12 13">
    <name type="scientific">Labeo rohita</name>
    <name type="common">Indian major carp</name>
    <name type="synonym">Cyprinus rohita</name>
    <dbReference type="NCBI Taxonomy" id="84645"/>
    <lineage>
        <taxon>Eukaryota</taxon>
        <taxon>Metazoa</taxon>
        <taxon>Chordata</taxon>
        <taxon>Craniata</taxon>
        <taxon>Vertebrata</taxon>
        <taxon>Euteleostomi</taxon>
        <taxon>Actinopterygii</taxon>
        <taxon>Neopterygii</taxon>
        <taxon>Teleostei</taxon>
        <taxon>Ostariophysi</taxon>
        <taxon>Cypriniformes</taxon>
        <taxon>Cyprinidae</taxon>
        <taxon>Labeoninae</taxon>
        <taxon>Labeonini</taxon>
        <taxon>Labeo</taxon>
    </lineage>
</organism>
<dbReference type="Pfam" id="PF17838">
    <property type="entry name" value="PH_16"/>
    <property type="match status" value="1"/>
</dbReference>
<dbReference type="SUPFAM" id="SSF48403">
    <property type="entry name" value="Ankyrin repeat"/>
    <property type="match status" value="1"/>
</dbReference>
<evidence type="ECO:0000256" key="4">
    <source>
        <dbReference type="ARBA" id="ARBA00022658"/>
    </source>
</evidence>
<keyword evidence="6" id="KW-0863">Zinc-finger</keyword>